<evidence type="ECO:0000313" key="5">
    <source>
        <dbReference type="EMBL" id="KAF1301988.1"/>
    </source>
</evidence>
<proteinExistence type="predicted"/>
<dbReference type="SUPFAM" id="SSF47413">
    <property type="entry name" value="lambda repressor-like DNA-binding domains"/>
    <property type="match status" value="1"/>
</dbReference>
<dbReference type="PANTHER" id="PTHR30146:SF136">
    <property type="entry name" value="NTD BIOSYNTHESIS OPERON REGULATOR NTDR"/>
    <property type="match status" value="1"/>
</dbReference>
<dbReference type="PANTHER" id="PTHR30146">
    <property type="entry name" value="LACI-RELATED TRANSCRIPTIONAL REPRESSOR"/>
    <property type="match status" value="1"/>
</dbReference>
<sequence length="334" mass="37652">MSTISDVAKLAGLSVSTVSRVINNQKYVTEEKREAVLKAMKALNYQPSVAARQLRGQQTNIIGVIVPRITNPFFSYLVDELQKQAYKQGFQIMIFQSDEDKKKELSFLNLMLQKQVDGIIMCAVENEEKKVSSYMKYGPIVLCNIFFNGKFEENKIPRISLNQEHGAYIGTKYLLEKGYRKLAYCTGGTFDEHVKGIERDRGFTKALNEYGLKINKDWVYVNQHTINDGKQLAHEFQKLSDKPDAIFTGSDEIAAGFIAEANRLGIKVPNDIAVLGFDNQVTAELTVPSITTVSQPIDELGKQTINLITHILANKEFQIDEEILKMNVVIRESA</sequence>
<evidence type="ECO:0000256" key="3">
    <source>
        <dbReference type="ARBA" id="ARBA00023163"/>
    </source>
</evidence>
<dbReference type="InterPro" id="IPR010982">
    <property type="entry name" value="Lambda_DNA-bd_dom_sf"/>
</dbReference>
<dbReference type="Gene3D" id="1.10.260.40">
    <property type="entry name" value="lambda repressor-like DNA-binding domains"/>
    <property type="match status" value="1"/>
</dbReference>
<keyword evidence="6" id="KW-1185">Reference proteome</keyword>
<dbReference type="SUPFAM" id="SSF53822">
    <property type="entry name" value="Periplasmic binding protein-like I"/>
    <property type="match status" value="1"/>
</dbReference>
<dbReference type="CDD" id="cd01392">
    <property type="entry name" value="HTH_LacI"/>
    <property type="match status" value="1"/>
</dbReference>
<dbReference type="InterPro" id="IPR000843">
    <property type="entry name" value="HTH_LacI"/>
</dbReference>
<dbReference type="Pfam" id="PF13377">
    <property type="entry name" value="Peripla_BP_3"/>
    <property type="match status" value="1"/>
</dbReference>
<organism evidence="5 6">
    <name type="scientific">Candidatus Enterococcus willemsii</name>
    <dbReference type="NCBI Taxonomy" id="1857215"/>
    <lineage>
        <taxon>Bacteria</taxon>
        <taxon>Bacillati</taxon>
        <taxon>Bacillota</taxon>
        <taxon>Bacilli</taxon>
        <taxon>Lactobacillales</taxon>
        <taxon>Enterococcaceae</taxon>
        <taxon>Enterococcus</taxon>
    </lineage>
</organism>
<evidence type="ECO:0000256" key="2">
    <source>
        <dbReference type="ARBA" id="ARBA00023125"/>
    </source>
</evidence>
<evidence type="ECO:0000256" key="1">
    <source>
        <dbReference type="ARBA" id="ARBA00023015"/>
    </source>
</evidence>
<dbReference type="CDD" id="cd06286">
    <property type="entry name" value="PBP1_CcpB-like"/>
    <property type="match status" value="1"/>
</dbReference>
<comment type="caution">
    <text evidence="5">The sequence shown here is derived from an EMBL/GenBank/DDBJ whole genome shotgun (WGS) entry which is preliminary data.</text>
</comment>
<dbReference type="Proteomes" id="UP000782705">
    <property type="component" value="Unassembled WGS sequence"/>
</dbReference>
<accession>A0ABQ6YWA7</accession>
<name>A0ABQ6YWA7_9ENTE</name>
<evidence type="ECO:0000259" key="4">
    <source>
        <dbReference type="PROSITE" id="PS50932"/>
    </source>
</evidence>
<dbReference type="PROSITE" id="PS50932">
    <property type="entry name" value="HTH_LACI_2"/>
    <property type="match status" value="1"/>
</dbReference>
<keyword evidence="1" id="KW-0805">Transcription regulation</keyword>
<reference evidence="5 6" key="1">
    <citation type="submission" date="2016-06" db="EMBL/GenBank/DDBJ databases">
        <title>Four novel species of enterococci isolated from chicken manure.</title>
        <authorList>
            <person name="Van Tyne D."/>
        </authorList>
    </citation>
    <scope>NUCLEOTIDE SEQUENCE [LARGE SCALE GENOMIC DNA]</scope>
    <source>
        <strain evidence="5 6">CU12B</strain>
    </source>
</reference>
<gene>
    <name evidence="5" type="ORF">BAU17_01055</name>
</gene>
<feature type="domain" description="HTH lacI-type" evidence="4">
    <location>
        <begin position="2"/>
        <end position="56"/>
    </location>
</feature>
<evidence type="ECO:0000313" key="6">
    <source>
        <dbReference type="Proteomes" id="UP000782705"/>
    </source>
</evidence>
<keyword evidence="3" id="KW-0804">Transcription</keyword>
<protein>
    <submittedName>
        <fullName evidence="5">LacI family transcriptional regulator</fullName>
    </submittedName>
</protein>
<dbReference type="RefSeq" id="WP_161902968.1">
    <property type="nucleotide sequence ID" value="NZ_MAEL01000054.1"/>
</dbReference>
<dbReference type="Pfam" id="PF00356">
    <property type="entry name" value="LacI"/>
    <property type="match status" value="1"/>
</dbReference>
<dbReference type="InterPro" id="IPR028082">
    <property type="entry name" value="Peripla_BP_I"/>
</dbReference>
<dbReference type="SMART" id="SM00354">
    <property type="entry name" value="HTH_LACI"/>
    <property type="match status" value="1"/>
</dbReference>
<keyword evidence="2" id="KW-0238">DNA-binding</keyword>
<dbReference type="PRINTS" id="PR00036">
    <property type="entry name" value="HTHLACI"/>
</dbReference>
<dbReference type="InterPro" id="IPR046335">
    <property type="entry name" value="LacI/GalR-like_sensor"/>
</dbReference>
<dbReference type="Gene3D" id="3.40.50.2300">
    <property type="match status" value="2"/>
</dbReference>
<dbReference type="EMBL" id="MAEL01000054">
    <property type="protein sequence ID" value="KAF1301988.1"/>
    <property type="molecule type" value="Genomic_DNA"/>
</dbReference>